<evidence type="ECO:0000313" key="3">
    <source>
        <dbReference type="Proteomes" id="UP000078237"/>
    </source>
</evidence>
<dbReference type="GO" id="GO:0047555">
    <property type="term" value="F:3',5'-cyclic-GMP phosphodiesterase activity"/>
    <property type="evidence" value="ECO:0007669"/>
    <property type="project" value="TreeGrafter"/>
</dbReference>
<dbReference type="STRING" id="100816.A0A175VZT4"/>
<feature type="compositionally biased region" description="Low complexity" evidence="1">
    <location>
        <begin position="550"/>
        <end position="566"/>
    </location>
</feature>
<comment type="caution">
    <text evidence="2">The sequence shown here is derived from an EMBL/GenBank/DDBJ whole genome shotgun (WGS) entry which is preliminary data.</text>
</comment>
<protein>
    <submittedName>
        <fullName evidence="2">3',5'-cyclic-nucleotide phosphodiesterase</fullName>
    </submittedName>
</protein>
<feature type="region of interest" description="Disordered" evidence="1">
    <location>
        <begin position="226"/>
        <end position="262"/>
    </location>
</feature>
<dbReference type="PANTHER" id="PTHR28283:SF1">
    <property type="entry name" value="3',5'-CYCLIC-NUCLEOTIDE PHOSPHODIESTERASE 1"/>
    <property type="match status" value="1"/>
</dbReference>
<feature type="compositionally biased region" description="Basic and acidic residues" evidence="1">
    <location>
        <begin position="450"/>
        <end position="459"/>
    </location>
</feature>
<keyword evidence="3" id="KW-1185">Reference proteome</keyword>
<dbReference type="EMBL" id="LCTW02000188">
    <property type="protein sequence ID" value="KXX76893.1"/>
    <property type="molecule type" value="Genomic_DNA"/>
</dbReference>
<dbReference type="CDD" id="cd07735">
    <property type="entry name" value="class_II_PDE_MBL-fold"/>
    <property type="match status" value="1"/>
</dbReference>
<organism evidence="2 3">
    <name type="scientific">Madurella mycetomatis</name>
    <dbReference type="NCBI Taxonomy" id="100816"/>
    <lineage>
        <taxon>Eukaryota</taxon>
        <taxon>Fungi</taxon>
        <taxon>Dikarya</taxon>
        <taxon>Ascomycota</taxon>
        <taxon>Pezizomycotina</taxon>
        <taxon>Sordariomycetes</taxon>
        <taxon>Sordariomycetidae</taxon>
        <taxon>Sordariales</taxon>
        <taxon>Sordariales incertae sedis</taxon>
        <taxon>Madurella</taxon>
    </lineage>
</organism>
<gene>
    <name evidence="2" type="ORF">MMYC01_207847</name>
</gene>
<dbReference type="GO" id="GO:0006198">
    <property type="term" value="P:cAMP catabolic process"/>
    <property type="evidence" value="ECO:0007669"/>
    <property type="project" value="InterPro"/>
</dbReference>
<dbReference type="Pfam" id="PF02112">
    <property type="entry name" value="PDEase_II"/>
    <property type="match status" value="2"/>
</dbReference>
<dbReference type="GO" id="GO:0004115">
    <property type="term" value="F:3',5'-cyclic-AMP phosphodiesterase activity"/>
    <property type="evidence" value="ECO:0007669"/>
    <property type="project" value="InterPro"/>
</dbReference>
<dbReference type="SUPFAM" id="SSF56281">
    <property type="entry name" value="Metallo-hydrolase/oxidoreductase"/>
    <property type="match status" value="1"/>
</dbReference>
<accession>A0A175VZT4</accession>
<name>A0A175VZT4_9PEZI</name>
<dbReference type="Proteomes" id="UP000078237">
    <property type="component" value="Unassembled WGS sequence"/>
</dbReference>
<feature type="region of interest" description="Disordered" evidence="1">
    <location>
        <begin position="404"/>
        <end position="573"/>
    </location>
</feature>
<feature type="compositionally biased region" description="Polar residues" evidence="1">
    <location>
        <begin position="241"/>
        <end position="259"/>
    </location>
</feature>
<reference evidence="2 3" key="1">
    <citation type="journal article" date="2016" name="Genome Announc.">
        <title>Genome Sequence of Madurella mycetomatis mm55, Isolated from a Human Mycetoma Case in Sudan.</title>
        <authorList>
            <person name="Smit S."/>
            <person name="Derks M.F."/>
            <person name="Bervoets S."/>
            <person name="Fahal A."/>
            <person name="van Leeuwen W."/>
            <person name="van Belkum A."/>
            <person name="van de Sande W.W."/>
        </authorList>
    </citation>
    <scope>NUCLEOTIDE SEQUENCE [LARGE SCALE GENOMIC DNA]</scope>
    <source>
        <strain evidence="3">mm55</strain>
    </source>
</reference>
<feature type="compositionally biased region" description="Pro residues" evidence="1">
    <location>
        <begin position="496"/>
        <end position="506"/>
    </location>
</feature>
<evidence type="ECO:0000313" key="2">
    <source>
        <dbReference type="EMBL" id="KXX76893.1"/>
    </source>
</evidence>
<dbReference type="VEuPathDB" id="FungiDB:MMYC01_207847"/>
<dbReference type="InterPro" id="IPR000396">
    <property type="entry name" value="Pdiesterase2"/>
</dbReference>
<dbReference type="InterPro" id="IPR036866">
    <property type="entry name" value="RibonucZ/Hydroxyglut_hydro"/>
</dbReference>
<dbReference type="OrthoDB" id="258495at2759"/>
<evidence type="ECO:0000256" key="1">
    <source>
        <dbReference type="SAM" id="MobiDB-lite"/>
    </source>
</evidence>
<dbReference type="PANTHER" id="PTHR28283">
    <property type="entry name" value="3',5'-CYCLIC-NUCLEOTIDE PHOSPHODIESTERASE 1"/>
    <property type="match status" value="1"/>
</dbReference>
<feature type="compositionally biased region" description="Acidic residues" evidence="1">
    <location>
        <begin position="532"/>
        <end position="541"/>
    </location>
</feature>
<dbReference type="PRINTS" id="PR00388">
    <property type="entry name" value="PDIESTERASE2"/>
</dbReference>
<dbReference type="GO" id="GO:1902660">
    <property type="term" value="P:negative regulation of glucose mediated signaling pathway"/>
    <property type="evidence" value="ECO:0007669"/>
    <property type="project" value="TreeGrafter"/>
</dbReference>
<dbReference type="AlphaFoldDB" id="A0A175VZT4"/>
<proteinExistence type="predicted"/>
<sequence length="635" mass="68459">MRRVVECWDTVLGVQVDGEDLDFSRSNGSGGGPLENNVTAFLVRSLASGWAKGSVVAVDAGVHLSAIVKILEETQPAGLGQADGPSLPHILTAGPFAGLEVPKASAKANAAHIHKNLIDTYLITHPHLDHISGFVINTAGLPGARPKRLAGLPTTINAFKTHIFNNTIWPNLSDENNGAGLVTYMRLVEGGSPALGEGEGKGYLEICDGLSVKTWGVSHGHCIERHSHRGSSSSVRHGSFDASSVGMSGGQQSAFSPSRGTLAYHHSTPPNLGVYLQERMQCGQGGLLSGGASSRRGSGYSGGPPQDESVCVYDSSAYFIRDVTTGREILIFGDVEPDSVSLSPRNRQIWQEAGPKIAAGKLVAIFIECSYDDSQCVDRLFGHLTPRFIIEEMTVLAEEVVNARQATGQEEKPNSSGGEKKKRKRQGDDDDDGILTLPKRKSTPQPPPRETPKFDDHPISPKTVNPRRRVNSCSSTSDHDHDDHHRPSHTAADGSNPPPLPLPIYPSPFQLSSSTPPDPVAYYHHHHHEREEHDEDEDEDEDKYKDEELTSSPTTPPSTSITTASHTHTHPRPFASPLHGALKGLKVVIIHVKEKFDDGQPAGDVILEELVAHERDGARLGCEFVVSQAGEGFFL</sequence>